<dbReference type="HOGENOM" id="CLU_1677991_0_0_1"/>
<evidence type="ECO:0000313" key="4">
    <source>
        <dbReference type="EnsemblFungi" id="EJT76840"/>
    </source>
</evidence>
<reference evidence="4" key="4">
    <citation type="journal article" date="2015" name="G3 (Bethesda)">
        <title>Genome sequences of three phytopathogenic species of the Magnaporthaceae family of fungi.</title>
        <authorList>
            <person name="Okagaki L.H."/>
            <person name="Nunes C.C."/>
            <person name="Sailsbery J."/>
            <person name="Clay B."/>
            <person name="Brown D."/>
            <person name="John T."/>
            <person name="Oh Y."/>
            <person name="Young N."/>
            <person name="Fitzgerald M."/>
            <person name="Haas B.J."/>
            <person name="Zeng Q."/>
            <person name="Young S."/>
            <person name="Adiconis X."/>
            <person name="Fan L."/>
            <person name="Levin J.Z."/>
            <person name="Mitchell T.K."/>
            <person name="Okubara P.A."/>
            <person name="Farman M.L."/>
            <person name="Kohn L.M."/>
            <person name="Birren B."/>
            <person name="Ma L.-J."/>
            <person name="Dean R.A."/>
        </authorList>
    </citation>
    <scope>NUCLEOTIDE SEQUENCE</scope>
    <source>
        <strain evidence="4">R3-111a-1</strain>
    </source>
</reference>
<keyword evidence="5" id="KW-1185">Reference proteome</keyword>
<reference evidence="3" key="3">
    <citation type="submission" date="2010-09" db="EMBL/GenBank/DDBJ databases">
        <title>Annotation of Gaeumannomyces graminis var. tritici R3-111a-1.</title>
        <authorList>
            <consortium name="The Broad Institute Genome Sequencing Platform"/>
            <person name="Ma L.-J."/>
            <person name="Dead R."/>
            <person name="Young S.K."/>
            <person name="Zeng Q."/>
            <person name="Gargeya S."/>
            <person name="Fitzgerald M."/>
            <person name="Haas B."/>
            <person name="Abouelleil A."/>
            <person name="Alvarado L."/>
            <person name="Arachchi H.M."/>
            <person name="Berlin A."/>
            <person name="Brown A."/>
            <person name="Chapman S.B."/>
            <person name="Chen Z."/>
            <person name="Dunbar C."/>
            <person name="Freedman E."/>
            <person name="Gearin G."/>
            <person name="Gellesch M."/>
            <person name="Goldberg J."/>
            <person name="Griggs A."/>
            <person name="Gujja S."/>
            <person name="Heiman D."/>
            <person name="Howarth C."/>
            <person name="Larson L."/>
            <person name="Lui A."/>
            <person name="MacDonald P.J.P."/>
            <person name="Mehta T."/>
            <person name="Montmayeur A."/>
            <person name="Murphy C."/>
            <person name="Neiman D."/>
            <person name="Pearson M."/>
            <person name="Priest M."/>
            <person name="Roberts A."/>
            <person name="Saif S."/>
            <person name="Shea T."/>
            <person name="Shenoy N."/>
            <person name="Sisk P."/>
            <person name="Stolte C."/>
            <person name="Sykes S."/>
            <person name="Yandava C."/>
            <person name="Wortman J."/>
            <person name="Nusbaum C."/>
            <person name="Birren B."/>
        </authorList>
    </citation>
    <scope>NUCLEOTIDE SEQUENCE</scope>
    <source>
        <strain evidence="3">R3-111a-1</strain>
    </source>
</reference>
<organism evidence="3">
    <name type="scientific">Gaeumannomyces tritici (strain R3-111a-1)</name>
    <name type="common">Wheat and barley take-all root rot fungus</name>
    <name type="synonym">Gaeumannomyces graminis var. tritici</name>
    <dbReference type="NCBI Taxonomy" id="644352"/>
    <lineage>
        <taxon>Eukaryota</taxon>
        <taxon>Fungi</taxon>
        <taxon>Dikarya</taxon>
        <taxon>Ascomycota</taxon>
        <taxon>Pezizomycotina</taxon>
        <taxon>Sordariomycetes</taxon>
        <taxon>Sordariomycetidae</taxon>
        <taxon>Magnaporthales</taxon>
        <taxon>Magnaporthaceae</taxon>
        <taxon>Gaeumannomyces</taxon>
    </lineage>
</organism>
<evidence type="ECO:0000256" key="2">
    <source>
        <dbReference type="SAM" id="SignalP"/>
    </source>
</evidence>
<evidence type="ECO:0000256" key="1">
    <source>
        <dbReference type="SAM" id="MobiDB-lite"/>
    </source>
</evidence>
<dbReference type="RefSeq" id="XP_009222840.1">
    <property type="nucleotide sequence ID" value="XM_009224576.1"/>
</dbReference>
<reference evidence="3" key="2">
    <citation type="submission" date="2010-07" db="EMBL/GenBank/DDBJ databases">
        <authorList>
            <consortium name="The Broad Institute Genome Sequencing Platform"/>
            <consortium name="Broad Institute Genome Sequencing Center for Infectious Disease"/>
            <person name="Ma L.-J."/>
            <person name="Dead R."/>
            <person name="Young S."/>
            <person name="Zeng Q."/>
            <person name="Koehrsen M."/>
            <person name="Alvarado L."/>
            <person name="Berlin A."/>
            <person name="Chapman S.B."/>
            <person name="Chen Z."/>
            <person name="Freedman E."/>
            <person name="Gellesch M."/>
            <person name="Goldberg J."/>
            <person name="Griggs A."/>
            <person name="Gujja S."/>
            <person name="Heilman E.R."/>
            <person name="Heiman D."/>
            <person name="Hepburn T."/>
            <person name="Howarth C."/>
            <person name="Jen D."/>
            <person name="Larson L."/>
            <person name="Mehta T."/>
            <person name="Neiman D."/>
            <person name="Pearson M."/>
            <person name="Roberts A."/>
            <person name="Saif S."/>
            <person name="Shea T."/>
            <person name="Shenoy N."/>
            <person name="Sisk P."/>
            <person name="Stolte C."/>
            <person name="Sykes S."/>
            <person name="Walk T."/>
            <person name="White J."/>
            <person name="Yandava C."/>
            <person name="Haas B."/>
            <person name="Nusbaum C."/>
            <person name="Birren B."/>
        </authorList>
    </citation>
    <scope>NUCLEOTIDE SEQUENCE</scope>
    <source>
        <strain evidence="3">R3-111a-1</strain>
    </source>
</reference>
<dbReference type="AlphaFoldDB" id="J3NZQ7"/>
<dbReference type="EMBL" id="GL385397">
    <property type="protein sequence ID" value="EJT76840.1"/>
    <property type="molecule type" value="Genomic_DNA"/>
</dbReference>
<dbReference type="EnsemblFungi" id="EJT76840">
    <property type="protein sequence ID" value="EJT76840"/>
    <property type="gene ID" value="GGTG_06754"/>
</dbReference>
<feature type="chain" id="PRO_5015094698" description="Secreted protein" evidence="2">
    <location>
        <begin position="24"/>
        <end position="157"/>
    </location>
</feature>
<reference evidence="4" key="5">
    <citation type="submission" date="2018-04" db="UniProtKB">
        <authorList>
            <consortium name="EnsemblFungi"/>
        </authorList>
    </citation>
    <scope>IDENTIFICATION</scope>
    <source>
        <strain evidence="4">R3-111a-1</strain>
    </source>
</reference>
<dbReference type="VEuPathDB" id="FungiDB:GGTG_06754"/>
<feature type="signal peptide" evidence="2">
    <location>
        <begin position="1"/>
        <end position="23"/>
    </location>
</feature>
<evidence type="ECO:0008006" key="6">
    <source>
        <dbReference type="Google" id="ProtNLM"/>
    </source>
</evidence>
<accession>J3NZQ7</accession>
<keyword evidence="2" id="KW-0732">Signal</keyword>
<gene>
    <name evidence="4" type="primary">20347212</name>
    <name evidence="3" type="ORF">GGTG_06754</name>
</gene>
<protein>
    <recommendedName>
        <fullName evidence="6">Secreted protein</fullName>
    </recommendedName>
</protein>
<reference evidence="5" key="1">
    <citation type="submission" date="2010-07" db="EMBL/GenBank/DDBJ databases">
        <title>The genome sequence of Gaeumannomyces graminis var. tritici strain R3-111a-1.</title>
        <authorList>
            <consortium name="The Broad Institute Genome Sequencing Platform"/>
            <person name="Ma L.-J."/>
            <person name="Dead R."/>
            <person name="Young S."/>
            <person name="Zeng Q."/>
            <person name="Koehrsen M."/>
            <person name="Alvarado L."/>
            <person name="Berlin A."/>
            <person name="Chapman S.B."/>
            <person name="Chen Z."/>
            <person name="Freedman E."/>
            <person name="Gellesch M."/>
            <person name="Goldberg J."/>
            <person name="Griggs A."/>
            <person name="Gujja S."/>
            <person name="Heilman E.R."/>
            <person name="Heiman D."/>
            <person name="Hepburn T."/>
            <person name="Howarth C."/>
            <person name="Jen D."/>
            <person name="Larson L."/>
            <person name="Mehta T."/>
            <person name="Neiman D."/>
            <person name="Pearson M."/>
            <person name="Roberts A."/>
            <person name="Saif S."/>
            <person name="Shea T."/>
            <person name="Shenoy N."/>
            <person name="Sisk P."/>
            <person name="Stolte C."/>
            <person name="Sykes S."/>
            <person name="Walk T."/>
            <person name="White J."/>
            <person name="Yandava C."/>
            <person name="Haas B."/>
            <person name="Nusbaum C."/>
            <person name="Birren B."/>
        </authorList>
    </citation>
    <scope>NUCLEOTIDE SEQUENCE [LARGE SCALE GENOMIC DNA]</scope>
    <source>
        <strain evidence="5">R3-111a-1</strain>
    </source>
</reference>
<feature type="region of interest" description="Disordered" evidence="1">
    <location>
        <begin position="138"/>
        <end position="157"/>
    </location>
</feature>
<name>J3NZQ7_GAET3</name>
<sequence>MMSVFFFLSLLNLFAQRPPPGEGLLIVIPTKIAAAPTKLSPSRRSSLGGWAGARLIRSGLGEPAAFVRSHGTSSSVIPTTTVSEQQSFPVSIGAGRDMAAYREASEASRTPPSVFSWPGTRLAAGNLVLAQMPIGPAKASVKTRPGQPLAETPPDSP</sequence>
<proteinExistence type="predicted"/>
<evidence type="ECO:0000313" key="3">
    <source>
        <dbReference type="EMBL" id="EJT76840.1"/>
    </source>
</evidence>
<dbReference type="GeneID" id="20347212"/>
<evidence type="ECO:0000313" key="5">
    <source>
        <dbReference type="Proteomes" id="UP000006039"/>
    </source>
</evidence>
<dbReference type="Proteomes" id="UP000006039">
    <property type="component" value="Unassembled WGS sequence"/>
</dbReference>